<dbReference type="GO" id="GO:0006935">
    <property type="term" value="P:chemotaxis"/>
    <property type="evidence" value="ECO:0007669"/>
    <property type="project" value="UniProtKB-KW"/>
</dbReference>
<dbReference type="eggNOG" id="COG0840">
    <property type="taxonomic scope" value="Bacteria"/>
</dbReference>
<feature type="domain" description="Methyl-accepting transducer" evidence="5">
    <location>
        <begin position="350"/>
        <end position="446"/>
    </location>
</feature>
<organism evidence="6 7">
    <name type="scientific">Desulfomicrobium baculatum (strain DSM 4028 / VKM B-1378 / X)</name>
    <name type="common">Desulfovibrio baculatus</name>
    <dbReference type="NCBI Taxonomy" id="525897"/>
    <lineage>
        <taxon>Bacteria</taxon>
        <taxon>Pseudomonadati</taxon>
        <taxon>Thermodesulfobacteriota</taxon>
        <taxon>Desulfovibrionia</taxon>
        <taxon>Desulfovibrionales</taxon>
        <taxon>Desulfomicrobiaceae</taxon>
        <taxon>Desulfomicrobium</taxon>
    </lineage>
</organism>
<dbReference type="STRING" id="525897.Dbac_1419"/>
<dbReference type="AlphaFoldDB" id="C7LTF7"/>
<dbReference type="GO" id="GO:0004888">
    <property type="term" value="F:transmembrane signaling receptor activity"/>
    <property type="evidence" value="ECO:0007669"/>
    <property type="project" value="TreeGrafter"/>
</dbReference>
<sequence length="641" mass="69641">MPHEKAHPLHELGSVMEECANSLPILLPRLAGVIKDREEEFLGLGSTIFGINSKANTFSATASAMASSVGEGALHAAIGELQTRADEAKAVFSSVSSTEQLQGMSEVLGLIRSLDQAMAQFFNMVQTLKVLEITTRIESARLGSAGAGFTTLADDVRALGTIIDEHTEKIREHSHLLMNQVTSACERSKMQIASQKRIVEDMFTELFAGISELESMRTHSAGLVQDLAHGSRQVTESMGQVIASVQFHDITRQQVEHVEEILDQAVREIRTSANNDGDPGLGAWVRDVLTLQAPQLRQAQEMFSGAVEELISNLISIGHGIKDLHGKITAVAYADRKGGVSILDAIRHHIGDVTNAMRTTSGHISETSKTMSHMAETISTVSTFVHGIEDIGAEIELIALNARVKAAHTGDQGRTLGVIAMEIQNLSVDARARTGTVAEILNRISSVAERLSTLARDSDVSEMVGGIQGRFETVLDHLAGLDAELGTNIAHLSELSTGLVSQINALTSSIHFHELVSDQLLTLEKEITVLKDTFAPFSTELDTARQPEKLREQLSRYTMDSERLVHLSVLGHHGTAHEDGEVDLFGDNDVELFGDENVELFSDDNVELFDDDNVELFDGQPNAPKKKAEPEEDLGDNVELF</sequence>
<evidence type="ECO:0000256" key="3">
    <source>
        <dbReference type="PROSITE-ProRule" id="PRU00284"/>
    </source>
</evidence>
<dbReference type="GO" id="GO:0007165">
    <property type="term" value="P:signal transduction"/>
    <property type="evidence" value="ECO:0007669"/>
    <property type="project" value="UniProtKB-KW"/>
</dbReference>
<dbReference type="RefSeq" id="WP_015773608.1">
    <property type="nucleotide sequence ID" value="NC_013173.1"/>
</dbReference>
<dbReference type="InterPro" id="IPR004089">
    <property type="entry name" value="MCPsignal_dom"/>
</dbReference>
<evidence type="ECO:0000256" key="2">
    <source>
        <dbReference type="ARBA" id="ARBA00029447"/>
    </source>
</evidence>
<reference evidence="6 7" key="1">
    <citation type="journal article" date="2009" name="Stand. Genomic Sci.">
        <title>Complete genome sequence of Desulfomicrobium baculatum type strain (X).</title>
        <authorList>
            <person name="Copeland A."/>
            <person name="Spring S."/>
            <person name="Goker M."/>
            <person name="Schneider S."/>
            <person name="Lapidus A."/>
            <person name="Del Rio T.G."/>
            <person name="Tice H."/>
            <person name="Cheng J.F."/>
            <person name="Chen F."/>
            <person name="Nolan M."/>
            <person name="Bruce D."/>
            <person name="Goodwin L."/>
            <person name="Pitluck S."/>
            <person name="Ivanova N."/>
            <person name="Mavrommatis K."/>
            <person name="Ovchinnikova G."/>
            <person name="Pati A."/>
            <person name="Chen A."/>
            <person name="Palaniappan K."/>
            <person name="Land M."/>
            <person name="Hauser L."/>
            <person name="Chang Y.J."/>
            <person name="Jeffries C.C."/>
            <person name="Meincke L."/>
            <person name="Sims D."/>
            <person name="Brettin T."/>
            <person name="Detter J.C."/>
            <person name="Han C."/>
            <person name="Chain P."/>
            <person name="Bristow J."/>
            <person name="Eisen J.A."/>
            <person name="Markowitz V."/>
            <person name="Hugenholtz P."/>
            <person name="Kyrpides N.C."/>
            <person name="Klenk H.P."/>
            <person name="Lucas S."/>
        </authorList>
    </citation>
    <scope>NUCLEOTIDE SEQUENCE [LARGE SCALE GENOMIC DNA]</scope>
    <source>
        <strain evidence="7">DSM 4028 / VKM B-1378 / X</strain>
    </source>
</reference>
<keyword evidence="3" id="KW-0807">Transducer</keyword>
<dbReference type="Pfam" id="PF00015">
    <property type="entry name" value="MCPsignal"/>
    <property type="match status" value="1"/>
</dbReference>
<feature type="compositionally biased region" description="Acidic residues" evidence="4">
    <location>
        <begin position="630"/>
        <end position="641"/>
    </location>
</feature>
<dbReference type="Proteomes" id="UP000002216">
    <property type="component" value="Chromosome"/>
</dbReference>
<evidence type="ECO:0000313" key="7">
    <source>
        <dbReference type="Proteomes" id="UP000002216"/>
    </source>
</evidence>
<dbReference type="PANTHER" id="PTHR43531:SF11">
    <property type="entry name" value="METHYL-ACCEPTING CHEMOTAXIS PROTEIN 3"/>
    <property type="match status" value="1"/>
</dbReference>
<proteinExistence type="inferred from homology"/>
<dbReference type="HOGENOM" id="CLU_030861_0_0_7"/>
<accession>C7LTF7</accession>
<dbReference type="PROSITE" id="PS50111">
    <property type="entry name" value="CHEMOTAXIS_TRANSDUC_2"/>
    <property type="match status" value="1"/>
</dbReference>
<feature type="region of interest" description="Disordered" evidence="4">
    <location>
        <begin position="616"/>
        <end position="641"/>
    </location>
</feature>
<gene>
    <name evidence="6" type="ordered locus">Dbac_1419</name>
</gene>
<dbReference type="SUPFAM" id="SSF58104">
    <property type="entry name" value="Methyl-accepting chemotaxis protein (MCP) signaling domain"/>
    <property type="match status" value="2"/>
</dbReference>
<protein>
    <submittedName>
        <fullName evidence="6">Methyl-accepting chemotaxis sensory transducer</fullName>
    </submittedName>
</protein>
<dbReference type="PANTHER" id="PTHR43531">
    <property type="entry name" value="PROTEIN ICFG"/>
    <property type="match status" value="1"/>
</dbReference>
<dbReference type="GO" id="GO:0005886">
    <property type="term" value="C:plasma membrane"/>
    <property type="evidence" value="ECO:0007669"/>
    <property type="project" value="TreeGrafter"/>
</dbReference>
<dbReference type="KEGG" id="dba:Dbac_1419"/>
<keyword evidence="7" id="KW-1185">Reference proteome</keyword>
<name>C7LTF7_DESBD</name>
<evidence type="ECO:0000256" key="1">
    <source>
        <dbReference type="ARBA" id="ARBA00022500"/>
    </source>
</evidence>
<comment type="similarity">
    <text evidence="2">Belongs to the methyl-accepting chemotaxis (MCP) protein family.</text>
</comment>
<evidence type="ECO:0000313" key="6">
    <source>
        <dbReference type="EMBL" id="ACU89514.1"/>
    </source>
</evidence>
<keyword evidence="1" id="KW-0145">Chemotaxis</keyword>
<evidence type="ECO:0000259" key="5">
    <source>
        <dbReference type="PROSITE" id="PS50111"/>
    </source>
</evidence>
<dbReference type="Gene3D" id="1.10.287.950">
    <property type="entry name" value="Methyl-accepting chemotaxis protein"/>
    <property type="match status" value="2"/>
</dbReference>
<dbReference type="InterPro" id="IPR051310">
    <property type="entry name" value="MCP_chemotaxis"/>
</dbReference>
<evidence type="ECO:0000256" key="4">
    <source>
        <dbReference type="SAM" id="MobiDB-lite"/>
    </source>
</evidence>
<dbReference type="EMBL" id="CP001629">
    <property type="protein sequence ID" value="ACU89514.1"/>
    <property type="molecule type" value="Genomic_DNA"/>
</dbReference>